<dbReference type="GO" id="GO:0031934">
    <property type="term" value="C:mating-type region heterochromatin"/>
    <property type="evidence" value="ECO:0007669"/>
    <property type="project" value="TreeGrafter"/>
</dbReference>
<dbReference type="GO" id="GO:0005634">
    <property type="term" value="C:nucleus"/>
    <property type="evidence" value="ECO:0007669"/>
    <property type="project" value="TreeGrafter"/>
</dbReference>
<dbReference type="PROSITE" id="PS50305">
    <property type="entry name" value="SIRTUIN"/>
    <property type="match status" value="1"/>
</dbReference>
<gene>
    <name evidence="10" type="ORF">DB88DRAFT_476323</name>
</gene>
<feature type="region of interest" description="Disordered" evidence="8">
    <location>
        <begin position="371"/>
        <end position="401"/>
    </location>
</feature>
<feature type="binding site" evidence="7">
    <location>
        <position position="206"/>
    </location>
    <ligand>
        <name>Zn(2+)</name>
        <dbReference type="ChEBI" id="CHEBI:29105"/>
    </ligand>
</feature>
<dbReference type="GO" id="GO:0017136">
    <property type="term" value="F:histone deacetylase activity, NAD-dependent"/>
    <property type="evidence" value="ECO:0007669"/>
    <property type="project" value="TreeGrafter"/>
</dbReference>
<dbReference type="InterPro" id="IPR050134">
    <property type="entry name" value="NAD-dep_sirtuin_deacylases"/>
</dbReference>
<feature type="region of interest" description="Disordered" evidence="8">
    <location>
        <begin position="431"/>
        <end position="484"/>
    </location>
</feature>
<evidence type="ECO:0000256" key="6">
    <source>
        <dbReference type="ARBA" id="ARBA00023128"/>
    </source>
</evidence>
<comment type="similarity">
    <text evidence="2">Belongs to the sirtuin family. Class I subfamily.</text>
</comment>
<keyword evidence="4" id="KW-0809">Transit peptide</keyword>
<feature type="region of interest" description="Disordered" evidence="8">
    <location>
        <begin position="311"/>
        <end position="337"/>
    </location>
</feature>
<keyword evidence="7" id="KW-0479">Metal-binding</keyword>
<feature type="region of interest" description="Disordered" evidence="8">
    <location>
        <begin position="153"/>
        <end position="188"/>
    </location>
</feature>
<dbReference type="GO" id="GO:0046872">
    <property type="term" value="F:metal ion binding"/>
    <property type="evidence" value="ECO:0007669"/>
    <property type="project" value="UniProtKB-KW"/>
</dbReference>
<keyword evidence="6" id="KW-0496">Mitochondrion</keyword>
<dbReference type="InterPro" id="IPR026590">
    <property type="entry name" value="Ssirtuin_cat_dom"/>
</dbReference>
<evidence type="ECO:0000256" key="1">
    <source>
        <dbReference type="ARBA" id="ARBA00004173"/>
    </source>
</evidence>
<dbReference type="InterPro" id="IPR029035">
    <property type="entry name" value="DHS-like_NAD/FAD-binding_dom"/>
</dbReference>
<dbReference type="EMBL" id="JAODAN010000001">
    <property type="protein sequence ID" value="KAK1926999.1"/>
    <property type="molecule type" value="Genomic_DNA"/>
</dbReference>
<keyword evidence="7" id="KW-0862">Zinc</keyword>
<organism evidence="10 11">
    <name type="scientific">Papiliotrema laurentii</name>
    <name type="common">Cryptococcus laurentii</name>
    <dbReference type="NCBI Taxonomy" id="5418"/>
    <lineage>
        <taxon>Eukaryota</taxon>
        <taxon>Fungi</taxon>
        <taxon>Dikarya</taxon>
        <taxon>Basidiomycota</taxon>
        <taxon>Agaricomycotina</taxon>
        <taxon>Tremellomycetes</taxon>
        <taxon>Tremellales</taxon>
        <taxon>Rhynchogastremaceae</taxon>
        <taxon>Papiliotrema</taxon>
    </lineage>
</organism>
<keyword evidence="5" id="KW-0520">NAD</keyword>
<feature type="binding site" evidence="7">
    <location>
        <position position="203"/>
    </location>
    <ligand>
        <name>Zn(2+)</name>
        <dbReference type="ChEBI" id="CHEBI:29105"/>
    </ligand>
</feature>
<evidence type="ECO:0000256" key="4">
    <source>
        <dbReference type="ARBA" id="ARBA00022946"/>
    </source>
</evidence>
<evidence type="ECO:0000256" key="3">
    <source>
        <dbReference type="ARBA" id="ARBA00022679"/>
    </source>
</evidence>
<dbReference type="GO" id="GO:0005739">
    <property type="term" value="C:mitochondrion"/>
    <property type="evidence" value="ECO:0007669"/>
    <property type="project" value="UniProtKB-SubCell"/>
</dbReference>
<feature type="binding site" evidence="7">
    <location>
        <position position="228"/>
    </location>
    <ligand>
        <name>Zn(2+)</name>
        <dbReference type="ChEBI" id="CHEBI:29105"/>
    </ligand>
</feature>
<dbReference type="Pfam" id="PF02146">
    <property type="entry name" value="SIR2"/>
    <property type="match status" value="1"/>
</dbReference>
<dbReference type="Proteomes" id="UP001182556">
    <property type="component" value="Unassembled WGS sequence"/>
</dbReference>
<reference evidence="10" key="1">
    <citation type="submission" date="2023-02" db="EMBL/GenBank/DDBJ databases">
        <title>Identification and recombinant expression of a fungal hydrolase from Papiliotrema laurentii that hydrolyzes apple cutin and clears colloidal polyester polyurethane.</title>
        <authorList>
            <consortium name="DOE Joint Genome Institute"/>
            <person name="Roman V.A."/>
            <person name="Bojanowski C."/>
            <person name="Crable B.R."/>
            <person name="Wagner D.N."/>
            <person name="Hung C.S."/>
            <person name="Nadeau L.J."/>
            <person name="Schratz L."/>
            <person name="Haridas S."/>
            <person name="Pangilinan J."/>
            <person name="Lipzen A."/>
            <person name="Na H."/>
            <person name="Yan M."/>
            <person name="Ng V."/>
            <person name="Grigoriev I.V."/>
            <person name="Spatafora J.W."/>
            <person name="Barlow D."/>
            <person name="Biffinger J."/>
            <person name="Kelley-Loughnane N."/>
            <person name="Varaljay V.A."/>
            <person name="Crookes-Goodson W.J."/>
        </authorList>
    </citation>
    <scope>NUCLEOTIDE SEQUENCE</scope>
    <source>
        <strain evidence="10">5307AH</strain>
    </source>
</reference>
<accession>A0AAD9FVG4</accession>
<dbReference type="SUPFAM" id="SSF52467">
    <property type="entry name" value="DHS-like NAD/FAD-binding domain"/>
    <property type="match status" value="1"/>
</dbReference>
<dbReference type="PANTHER" id="PTHR11085:SF15">
    <property type="entry name" value="NAD-DEPENDENT HISTONE DEACETYLASE HST4"/>
    <property type="match status" value="1"/>
</dbReference>
<dbReference type="GO" id="GO:0031508">
    <property type="term" value="P:pericentric heterochromatin formation"/>
    <property type="evidence" value="ECO:0007669"/>
    <property type="project" value="TreeGrafter"/>
</dbReference>
<dbReference type="GO" id="GO:0070403">
    <property type="term" value="F:NAD+ binding"/>
    <property type="evidence" value="ECO:0007669"/>
    <property type="project" value="InterPro"/>
</dbReference>
<evidence type="ECO:0000259" key="9">
    <source>
        <dbReference type="PROSITE" id="PS50305"/>
    </source>
</evidence>
<dbReference type="GO" id="GO:0000122">
    <property type="term" value="P:negative regulation of transcription by RNA polymerase II"/>
    <property type="evidence" value="ECO:0007669"/>
    <property type="project" value="TreeGrafter"/>
</dbReference>
<dbReference type="InterPro" id="IPR003000">
    <property type="entry name" value="Sirtuin"/>
</dbReference>
<dbReference type="Gene3D" id="3.40.50.1220">
    <property type="entry name" value="TPP-binding domain"/>
    <property type="match status" value="1"/>
</dbReference>
<proteinExistence type="inferred from homology"/>
<feature type="active site" description="Proton acceptor" evidence="7">
    <location>
        <position position="195"/>
    </location>
</feature>
<evidence type="ECO:0000256" key="5">
    <source>
        <dbReference type="ARBA" id="ARBA00023027"/>
    </source>
</evidence>
<dbReference type="AlphaFoldDB" id="A0AAD9FVG4"/>
<protein>
    <submittedName>
        <fullName evidence="10">NAD(+)-dependent protein deacetylases of the Sir2 family</fullName>
    </submittedName>
</protein>
<sequence>MTSHLRLPLSVDATMTNGSIDMEAGPSRFAVRSSNPDVDLDCLMSSLRASKRIVCINGAGISTAANIPDFRSAAGLFSSSPSRKGKESVKDLFHVKSLSSPGLLAAHHELITELASLAHSASPTSFHQLLRSLDGQRRLLRVYTQNIDGLEEKTGLKAGLPQKPPSRGKKPAPASDPTNSAPQPPALAPRVIPLHGTLSTLNCTLCHLTIPLLPYLPLPPTTIPCPTCHLSSTIRQALSERQRRSGNLRPSVVLYGEEHGQGDLIGAVVERDIRGTGGKLKEGKIDFLLVAGTSLAIPGVKRMIKEMAKAVHSGKRTAPSSRANKRTIKSVFVNNEPPKNPGEWAGVFDLWVQADIQEFATTVDTALSPVAGDEAGINRPIKTETPSTPKKNKAKGGMPPTPVSLHKHSAAAAMIAHAVPEAVTPQHKVKIAENGWLPTPRATPPSPSRKRKADRGEQHTPTKKHCGNLSLASDISVPTRAEAA</sequence>
<dbReference type="GO" id="GO:0006282">
    <property type="term" value="P:regulation of DNA repair"/>
    <property type="evidence" value="ECO:0007669"/>
    <property type="project" value="TreeGrafter"/>
</dbReference>
<dbReference type="GO" id="GO:1990414">
    <property type="term" value="P:replication-born double-strand break repair via sister chromatid exchange"/>
    <property type="evidence" value="ECO:0007669"/>
    <property type="project" value="TreeGrafter"/>
</dbReference>
<dbReference type="PANTHER" id="PTHR11085">
    <property type="entry name" value="NAD-DEPENDENT PROTEIN DEACYLASE SIRTUIN-5, MITOCHONDRIAL-RELATED"/>
    <property type="match status" value="1"/>
</dbReference>
<feature type="domain" description="Deacetylase sirtuin-type" evidence="9">
    <location>
        <begin position="33"/>
        <end position="384"/>
    </location>
</feature>
<comment type="caution">
    <text evidence="10">The sequence shown here is derived from an EMBL/GenBank/DDBJ whole genome shotgun (WGS) entry which is preliminary data.</text>
</comment>
<name>A0AAD9FVG4_PAPLA</name>
<evidence type="ECO:0000313" key="11">
    <source>
        <dbReference type="Proteomes" id="UP001182556"/>
    </source>
</evidence>
<evidence type="ECO:0000313" key="10">
    <source>
        <dbReference type="EMBL" id="KAK1926999.1"/>
    </source>
</evidence>
<evidence type="ECO:0000256" key="8">
    <source>
        <dbReference type="SAM" id="MobiDB-lite"/>
    </source>
</evidence>
<keyword evidence="11" id="KW-1185">Reference proteome</keyword>
<evidence type="ECO:0000256" key="2">
    <source>
        <dbReference type="ARBA" id="ARBA00006924"/>
    </source>
</evidence>
<evidence type="ECO:0000256" key="7">
    <source>
        <dbReference type="PROSITE-ProRule" id="PRU00236"/>
    </source>
</evidence>
<feature type="binding site" evidence="7">
    <location>
        <position position="225"/>
    </location>
    <ligand>
        <name>Zn(2+)</name>
        <dbReference type="ChEBI" id="CHEBI:29105"/>
    </ligand>
</feature>
<keyword evidence="3" id="KW-0808">Transferase</keyword>
<comment type="subcellular location">
    <subcellularLocation>
        <location evidence="1">Mitochondrion</location>
    </subcellularLocation>
</comment>